<reference evidence="3" key="1">
    <citation type="journal article" date="2023" name="Mol. Phylogenet. Evol.">
        <title>Genome-scale phylogeny and comparative genomics of the fungal order Sordariales.</title>
        <authorList>
            <person name="Hensen N."/>
            <person name="Bonometti L."/>
            <person name="Westerberg I."/>
            <person name="Brannstrom I.O."/>
            <person name="Guillou S."/>
            <person name="Cros-Aarteil S."/>
            <person name="Calhoun S."/>
            <person name="Haridas S."/>
            <person name="Kuo A."/>
            <person name="Mondo S."/>
            <person name="Pangilinan J."/>
            <person name="Riley R."/>
            <person name="LaButti K."/>
            <person name="Andreopoulos B."/>
            <person name="Lipzen A."/>
            <person name="Chen C."/>
            <person name="Yan M."/>
            <person name="Daum C."/>
            <person name="Ng V."/>
            <person name="Clum A."/>
            <person name="Steindorff A."/>
            <person name="Ohm R.A."/>
            <person name="Martin F."/>
            <person name="Silar P."/>
            <person name="Natvig D.O."/>
            <person name="Lalanne C."/>
            <person name="Gautier V."/>
            <person name="Ament-Velasquez S.L."/>
            <person name="Kruys A."/>
            <person name="Hutchinson M.I."/>
            <person name="Powell A.J."/>
            <person name="Barry K."/>
            <person name="Miller A.N."/>
            <person name="Grigoriev I.V."/>
            <person name="Debuchy R."/>
            <person name="Gladieux P."/>
            <person name="Hiltunen Thoren M."/>
            <person name="Johannesson H."/>
        </authorList>
    </citation>
    <scope>NUCLEOTIDE SEQUENCE</scope>
    <source>
        <strain evidence="3">PSN324</strain>
    </source>
</reference>
<dbReference type="EMBL" id="MU864933">
    <property type="protein sequence ID" value="KAK4466230.1"/>
    <property type="molecule type" value="Genomic_DNA"/>
</dbReference>
<sequence length="220" mass="26055">MQLNREKQRKIRQDLHRSIPAPGTPESEIWEHNQRQSPLLRLPPELRNRIYDLVLRVGQVNVCYKKWEHKKRLRKGVPYYETREGGFWCRVLGRKQNPWPTNPFKAEPPRGVTLLSPVCRQLYQETALLPYSINTWSFESNYVMDRYIVKEKRLPVTHRRAIRVLYSQAVLTVALEKYFGGLEVVLLKGGVRMTKHIIDVDPEHAGRQMVTWDVSSPWWK</sequence>
<feature type="compositionally biased region" description="Basic and acidic residues" evidence="1">
    <location>
        <begin position="1"/>
        <end position="17"/>
    </location>
</feature>
<evidence type="ECO:0000313" key="4">
    <source>
        <dbReference type="Proteomes" id="UP001321749"/>
    </source>
</evidence>
<keyword evidence="4" id="KW-1185">Reference proteome</keyword>
<dbReference type="InterPro" id="IPR056632">
    <property type="entry name" value="DUF7730"/>
</dbReference>
<gene>
    <name evidence="3" type="ORF">QBC42DRAFT_302814</name>
</gene>
<dbReference type="Proteomes" id="UP001321749">
    <property type="component" value="Unassembled WGS sequence"/>
</dbReference>
<proteinExistence type="predicted"/>
<comment type="caution">
    <text evidence="3">The sequence shown here is derived from an EMBL/GenBank/DDBJ whole genome shotgun (WGS) entry which is preliminary data.</text>
</comment>
<evidence type="ECO:0000259" key="2">
    <source>
        <dbReference type="Pfam" id="PF24864"/>
    </source>
</evidence>
<evidence type="ECO:0000313" key="3">
    <source>
        <dbReference type="EMBL" id="KAK4466230.1"/>
    </source>
</evidence>
<protein>
    <recommendedName>
        <fullName evidence="2">DUF7730 domain-containing protein</fullName>
    </recommendedName>
</protein>
<dbReference type="PANTHER" id="PTHR38790">
    <property type="entry name" value="2EXR DOMAIN-CONTAINING PROTEIN-RELATED"/>
    <property type="match status" value="1"/>
</dbReference>
<dbReference type="AlphaFoldDB" id="A0AAV9I1Y9"/>
<feature type="domain" description="DUF7730" evidence="2">
    <location>
        <begin position="32"/>
        <end position="165"/>
    </location>
</feature>
<dbReference type="PANTHER" id="PTHR38790:SF4">
    <property type="entry name" value="2EXR DOMAIN-CONTAINING PROTEIN"/>
    <property type="match status" value="1"/>
</dbReference>
<name>A0AAV9I1Y9_9PEZI</name>
<accession>A0AAV9I1Y9</accession>
<evidence type="ECO:0000256" key="1">
    <source>
        <dbReference type="SAM" id="MobiDB-lite"/>
    </source>
</evidence>
<dbReference type="Pfam" id="PF24864">
    <property type="entry name" value="DUF7730"/>
    <property type="match status" value="1"/>
</dbReference>
<reference evidence="3" key="2">
    <citation type="submission" date="2023-06" db="EMBL/GenBank/DDBJ databases">
        <authorList>
            <consortium name="Lawrence Berkeley National Laboratory"/>
            <person name="Mondo S.J."/>
            <person name="Hensen N."/>
            <person name="Bonometti L."/>
            <person name="Westerberg I."/>
            <person name="Brannstrom I.O."/>
            <person name="Guillou S."/>
            <person name="Cros-Aarteil S."/>
            <person name="Calhoun S."/>
            <person name="Haridas S."/>
            <person name="Kuo A."/>
            <person name="Pangilinan J."/>
            <person name="Riley R."/>
            <person name="Labutti K."/>
            <person name="Andreopoulos B."/>
            <person name="Lipzen A."/>
            <person name="Chen C."/>
            <person name="Yanf M."/>
            <person name="Daum C."/>
            <person name="Ng V."/>
            <person name="Clum A."/>
            <person name="Steindorff A."/>
            <person name="Ohm R."/>
            <person name="Martin F."/>
            <person name="Silar P."/>
            <person name="Natvig D."/>
            <person name="Lalanne C."/>
            <person name="Gautier V."/>
            <person name="Ament-Velasquez S.L."/>
            <person name="Kruys A."/>
            <person name="Hutchinson M.I."/>
            <person name="Powell A.J."/>
            <person name="Barry K."/>
            <person name="Miller A.N."/>
            <person name="Grigoriev I.V."/>
            <person name="Debuchy R."/>
            <person name="Gladieux P."/>
            <person name="Thoren M.H."/>
            <person name="Johannesson H."/>
        </authorList>
    </citation>
    <scope>NUCLEOTIDE SEQUENCE</scope>
    <source>
        <strain evidence="3">PSN324</strain>
    </source>
</reference>
<feature type="region of interest" description="Disordered" evidence="1">
    <location>
        <begin position="1"/>
        <end position="34"/>
    </location>
</feature>
<organism evidence="3 4">
    <name type="scientific">Cladorrhinum samala</name>
    <dbReference type="NCBI Taxonomy" id="585594"/>
    <lineage>
        <taxon>Eukaryota</taxon>
        <taxon>Fungi</taxon>
        <taxon>Dikarya</taxon>
        <taxon>Ascomycota</taxon>
        <taxon>Pezizomycotina</taxon>
        <taxon>Sordariomycetes</taxon>
        <taxon>Sordariomycetidae</taxon>
        <taxon>Sordariales</taxon>
        <taxon>Podosporaceae</taxon>
        <taxon>Cladorrhinum</taxon>
    </lineage>
</organism>